<gene>
    <name evidence="3" type="ORF">BN381_10126</name>
</gene>
<dbReference type="OrthoDB" id="3742379at2"/>
<dbReference type="STRING" id="1229780.BN381_10126"/>
<evidence type="ECO:0000313" key="4">
    <source>
        <dbReference type="Proteomes" id="UP000018291"/>
    </source>
</evidence>
<evidence type="ECO:0000256" key="2">
    <source>
        <dbReference type="SAM" id="SignalP"/>
    </source>
</evidence>
<keyword evidence="2" id="KW-0732">Signal</keyword>
<sequence>MRLQRAVIAVAGMMVCCHAPAAGAGSPETDGQIEVGIVVPGNDGGNGAPSGSGGAYPALGGGRATPDDGWDCRFYRPVDNDNGAIIRGEEVFDLVRDSNYARYCSYHGVLREAMIFTYNPNNPGQPTRPADPERLSRVAIDIAKLPGPDLTSAPPKGGITPVNLPVWFWADTPAPNVATARADANNVATATATPTGTVAIDPGDGSATVSCPGGGVPWARGRADTTPGACLHTYLKPGSYTVTTTMTWSVRYEATIIGLHLTGVLPDETTRSTRTISITELETRLRPN</sequence>
<feature type="region of interest" description="Disordered" evidence="1">
    <location>
        <begin position="42"/>
        <end position="62"/>
    </location>
</feature>
<evidence type="ECO:0000256" key="1">
    <source>
        <dbReference type="SAM" id="MobiDB-lite"/>
    </source>
</evidence>
<feature type="chain" id="PRO_5004374465" description="PKD domain-containing protein" evidence="2">
    <location>
        <begin position="22"/>
        <end position="288"/>
    </location>
</feature>
<accession>R4YVT4</accession>
<dbReference type="EMBL" id="CANL01000001">
    <property type="protein sequence ID" value="CCM61895.1"/>
    <property type="molecule type" value="Genomic_DNA"/>
</dbReference>
<proteinExistence type="predicted"/>
<dbReference type="AlphaFoldDB" id="R4YVT4"/>
<dbReference type="RefSeq" id="WP_012222772.1">
    <property type="nucleotide sequence ID" value="NZ_HG422565.1"/>
</dbReference>
<dbReference type="Proteomes" id="UP000018291">
    <property type="component" value="Unassembled WGS sequence"/>
</dbReference>
<protein>
    <recommendedName>
        <fullName evidence="5">PKD domain-containing protein</fullName>
    </recommendedName>
</protein>
<evidence type="ECO:0008006" key="5">
    <source>
        <dbReference type="Google" id="ProtNLM"/>
    </source>
</evidence>
<comment type="caution">
    <text evidence="3">The sequence shown here is derived from an EMBL/GenBank/DDBJ whole genome shotgun (WGS) entry which is preliminary data.</text>
</comment>
<reference evidence="3 4" key="1">
    <citation type="journal article" date="2013" name="ISME J.">
        <title>Metabolic model for the filamentous 'Candidatus Microthrix parvicella' based on genomic and metagenomic analyses.</title>
        <authorList>
            <person name="Jon McIlroy S."/>
            <person name="Kristiansen R."/>
            <person name="Albertsen M."/>
            <person name="Michael Karst S."/>
            <person name="Rossetti S."/>
            <person name="Lund Nielsen J."/>
            <person name="Tandoi V."/>
            <person name="James Seviour R."/>
            <person name="Nielsen P.H."/>
        </authorList>
    </citation>
    <scope>NUCLEOTIDE SEQUENCE [LARGE SCALE GENOMIC DNA]</scope>
    <source>
        <strain evidence="3 4">RN1</strain>
    </source>
</reference>
<evidence type="ECO:0000313" key="3">
    <source>
        <dbReference type="EMBL" id="CCM61895.1"/>
    </source>
</evidence>
<organism evidence="3 4">
    <name type="scientific">Candidatus Neomicrothrix parvicella RN1</name>
    <dbReference type="NCBI Taxonomy" id="1229780"/>
    <lineage>
        <taxon>Bacteria</taxon>
        <taxon>Bacillati</taxon>
        <taxon>Actinomycetota</taxon>
        <taxon>Acidimicrobiia</taxon>
        <taxon>Acidimicrobiales</taxon>
        <taxon>Microthrixaceae</taxon>
        <taxon>Candidatus Neomicrothrix</taxon>
    </lineage>
</organism>
<keyword evidence="4" id="KW-1185">Reference proteome</keyword>
<feature type="signal peptide" evidence="2">
    <location>
        <begin position="1"/>
        <end position="21"/>
    </location>
</feature>
<name>R4YVT4_9ACTN</name>
<dbReference type="HOGENOM" id="CLU_965375_0_0_11"/>